<dbReference type="RefSeq" id="WP_012509151.1">
    <property type="nucleotide sequence ID" value="NC_011060.1"/>
</dbReference>
<dbReference type="KEGG" id="pph:Ppha_2494"/>
<dbReference type="Gene3D" id="3.40.50.150">
    <property type="entry name" value="Vaccinia Virus protein VP39"/>
    <property type="match status" value="1"/>
</dbReference>
<evidence type="ECO:0000313" key="1">
    <source>
        <dbReference type="EMBL" id="ACF44677.1"/>
    </source>
</evidence>
<dbReference type="EMBL" id="CP001110">
    <property type="protein sequence ID" value="ACF44677.1"/>
    <property type="molecule type" value="Genomic_DNA"/>
</dbReference>
<dbReference type="OrthoDB" id="9816564at2"/>
<gene>
    <name evidence="1" type="ordered locus">Ppha_2494</name>
</gene>
<evidence type="ECO:0008006" key="3">
    <source>
        <dbReference type="Google" id="ProtNLM"/>
    </source>
</evidence>
<dbReference type="InterPro" id="IPR029063">
    <property type="entry name" value="SAM-dependent_MTases_sf"/>
</dbReference>
<keyword evidence="2" id="KW-1185">Reference proteome</keyword>
<dbReference type="SUPFAM" id="SSF53335">
    <property type="entry name" value="S-adenosyl-L-methionine-dependent methyltransferases"/>
    <property type="match status" value="1"/>
</dbReference>
<dbReference type="HOGENOM" id="CLU_077191_0_1_10"/>
<dbReference type="Proteomes" id="UP000002724">
    <property type="component" value="Chromosome"/>
</dbReference>
<organism evidence="1 2">
    <name type="scientific">Pelodictyon phaeoclathratiforme (strain DSM 5477 / BU-1)</name>
    <dbReference type="NCBI Taxonomy" id="324925"/>
    <lineage>
        <taxon>Bacteria</taxon>
        <taxon>Pseudomonadati</taxon>
        <taxon>Chlorobiota</taxon>
        <taxon>Chlorobiia</taxon>
        <taxon>Chlorobiales</taxon>
        <taxon>Chlorobiaceae</taxon>
        <taxon>Chlorobium/Pelodictyon group</taxon>
        <taxon>Pelodictyon</taxon>
    </lineage>
</organism>
<name>B4SF98_PELPB</name>
<protein>
    <recommendedName>
        <fullName evidence="3">Rhamnosyl O-methyltransferase</fullName>
    </recommendedName>
</protein>
<evidence type="ECO:0000313" key="2">
    <source>
        <dbReference type="Proteomes" id="UP000002724"/>
    </source>
</evidence>
<reference evidence="1 2" key="1">
    <citation type="submission" date="2008-06" db="EMBL/GenBank/DDBJ databases">
        <title>Complete sequence of Pelodictyon phaeoclathratiforme BU-1.</title>
        <authorList>
            <consortium name="US DOE Joint Genome Institute"/>
            <person name="Lucas S."/>
            <person name="Copeland A."/>
            <person name="Lapidus A."/>
            <person name="Glavina del Rio T."/>
            <person name="Dalin E."/>
            <person name="Tice H."/>
            <person name="Bruce D."/>
            <person name="Goodwin L."/>
            <person name="Pitluck S."/>
            <person name="Schmutz J."/>
            <person name="Larimer F."/>
            <person name="Land M."/>
            <person name="Hauser L."/>
            <person name="Kyrpides N."/>
            <person name="Mikhailova N."/>
            <person name="Liu Z."/>
            <person name="Li T."/>
            <person name="Zhao F."/>
            <person name="Overmann J."/>
            <person name="Bryant D.A."/>
            <person name="Richardson P."/>
        </authorList>
    </citation>
    <scope>NUCLEOTIDE SEQUENCE [LARGE SCALE GENOMIC DNA]</scope>
    <source>
        <strain evidence="2">DSM 5477 / BU-1</strain>
    </source>
</reference>
<dbReference type="AlphaFoldDB" id="B4SF98"/>
<accession>B4SF98</accession>
<proteinExistence type="predicted"/>
<sequence length="221" mass="25507">MTYSGDGFLHKYFLGNSAKRLHKWLHYFDIYERHFSRFRGKAPVMIEIGVFGGGSLAMWKEYFGKEAKIIGIDIDPECKVHESDGVEIFIGSQDDPALIQQIFNKYPWVDIVLDDGSHMMHHMVSSFELMYDRVQPNGIYMVEDTHTCYWPEYGGGLELPNTFIEYAKHKMDELNAVHSREILPVSTFTKSTDCIACYDSVVVFERRPQGMRQAIITNPMS</sequence>
<dbReference type="STRING" id="324925.Ppha_2494"/>
<dbReference type="eggNOG" id="COG3510">
    <property type="taxonomic scope" value="Bacteria"/>
</dbReference>